<accession>A0AA86PL08</accession>
<evidence type="ECO:0000313" key="3">
    <source>
        <dbReference type="Proteomes" id="UP001642409"/>
    </source>
</evidence>
<protein>
    <submittedName>
        <fullName evidence="2">Hypothetical_protein</fullName>
    </submittedName>
</protein>
<evidence type="ECO:0000313" key="1">
    <source>
        <dbReference type="EMBL" id="CAI9940418.1"/>
    </source>
</evidence>
<dbReference type="EMBL" id="CATOUU010000675">
    <property type="protein sequence ID" value="CAI9940418.1"/>
    <property type="molecule type" value="Genomic_DNA"/>
</dbReference>
<keyword evidence="3" id="KW-1185">Reference proteome</keyword>
<reference evidence="2 3" key="2">
    <citation type="submission" date="2024-07" db="EMBL/GenBank/DDBJ databases">
        <authorList>
            <person name="Akdeniz Z."/>
        </authorList>
    </citation>
    <scope>NUCLEOTIDE SEQUENCE [LARGE SCALE GENOMIC DNA]</scope>
</reference>
<organism evidence="1">
    <name type="scientific">Hexamita inflata</name>
    <dbReference type="NCBI Taxonomy" id="28002"/>
    <lineage>
        <taxon>Eukaryota</taxon>
        <taxon>Metamonada</taxon>
        <taxon>Diplomonadida</taxon>
        <taxon>Hexamitidae</taxon>
        <taxon>Hexamitinae</taxon>
        <taxon>Hexamita</taxon>
    </lineage>
</organism>
<evidence type="ECO:0000313" key="2">
    <source>
        <dbReference type="EMBL" id="CAL6017526.1"/>
    </source>
</evidence>
<dbReference type="EMBL" id="CAXDID020000078">
    <property type="protein sequence ID" value="CAL6017526.1"/>
    <property type="molecule type" value="Genomic_DNA"/>
</dbReference>
<name>A0AA86PL08_9EUKA</name>
<dbReference type="AlphaFoldDB" id="A0AA86PL08"/>
<reference evidence="1" key="1">
    <citation type="submission" date="2023-06" db="EMBL/GenBank/DDBJ databases">
        <authorList>
            <person name="Kurt Z."/>
        </authorList>
    </citation>
    <scope>NUCLEOTIDE SEQUENCE</scope>
</reference>
<sequence length="133" mass="14824">MNAFANKLQIRSPKSETRLRYTSILIFQHCYSEQPPQTTQVSSTIELTLLTSQIIFVTIFEMAGMNLGTSVSAATSSASKFRANNHKYISYINTQANYDGILIFEFCNTGFIYIGGPKIIGKPGCMMFLCLNV</sequence>
<dbReference type="Proteomes" id="UP001642409">
    <property type="component" value="Unassembled WGS sequence"/>
</dbReference>
<proteinExistence type="predicted"/>
<comment type="caution">
    <text evidence="1">The sequence shown here is derived from an EMBL/GenBank/DDBJ whole genome shotgun (WGS) entry which is preliminary data.</text>
</comment>
<gene>
    <name evidence="2" type="ORF">HINF_LOCUS26035</name>
    <name evidence="1" type="ORF">HINF_LOCUS28063</name>
</gene>